<dbReference type="RefSeq" id="XP_045091444.1">
    <property type="nucleotide sequence ID" value="XM_045240879.1"/>
</dbReference>
<evidence type="ECO:0000313" key="2">
    <source>
        <dbReference type="EMBL" id="CAP21531.2"/>
    </source>
</evidence>
<dbReference type="GO" id="GO:0030424">
    <property type="term" value="C:axon"/>
    <property type="evidence" value="ECO:0000318"/>
    <property type="project" value="GO_Central"/>
</dbReference>
<proteinExistence type="predicted"/>
<gene>
    <name evidence="2 4" type="ORF">CBG25086</name>
    <name evidence="2" type="ORF">CBG_25086</name>
</gene>
<dbReference type="GO" id="GO:0005544">
    <property type="term" value="F:calcium-dependent phospholipid binding"/>
    <property type="evidence" value="ECO:0000318"/>
    <property type="project" value="GO_Central"/>
</dbReference>
<feature type="compositionally biased region" description="Polar residues" evidence="1">
    <location>
        <begin position="64"/>
        <end position="74"/>
    </location>
</feature>
<sequence>MEPKEPELTQEEIDHIAWIEKIAEQSSFEQMTAPPTRPPVPIKMATVDEPVVVTEAHEDEDRSSATSGADFQQSFDHEVTYERSSPLLEPDEVPVMEPKEPELTQEEIDHIAWIEKIAEQSSFEQMNAPPTRPPVPIKMATVDEPVVVTEAHEDEDRSSVTSGADFQQSFDHEVTYERSSPLLEPVEEPVMEPKEPELTQEEIDHIAWIQKIAEQSSFEQTTAPPTRPPVPIRMATVDEPNIVTEAHEDEDRSSATSGADFQQSFDHEVTYERSSPLLEPVEIPVKEPKEPELTQEEIDHIAWIEKIAEQSSFEQMTAPPTRPPVPIRMATVDEPNIVTEAHEDEHRSSATSGADFQQSFDHEVTYERSSPLLEPVEEPVMEPKEPQLPQEEIVHIAWIEKIAAQSSFEQMTAPPTRPPNGSS</sequence>
<dbReference type="EMBL" id="HE601096">
    <property type="protein sequence ID" value="CAP21531.2"/>
    <property type="molecule type" value="Genomic_DNA"/>
</dbReference>
<dbReference type="GO" id="GO:0030672">
    <property type="term" value="C:synaptic vesicle membrane"/>
    <property type="evidence" value="ECO:0000318"/>
    <property type="project" value="GO_Central"/>
</dbReference>
<dbReference type="eggNOG" id="KOG1181">
    <property type="taxonomic scope" value="Eukaryota"/>
</dbReference>
<dbReference type="AlphaFoldDB" id="A8WM29"/>
<feature type="region of interest" description="Disordered" evidence="1">
    <location>
        <begin position="150"/>
        <end position="199"/>
    </location>
</feature>
<dbReference type="CTD" id="8590708"/>
<dbReference type="WormBase" id="CBG25086">
    <property type="protein sequence ID" value="CBP24780"/>
    <property type="gene ID" value="WBGene00043034"/>
</dbReference>
<dbReference type="GO" id="GO:0031045">
    <property type="term" value="C:dense core granule"/>
    <property type="evidence" value="ECO:0000318"/>
    <property type="project" value="GO_Central"/>
</dbReference>
<feature type="region of interest" description="Disordered" evidence="1">
    <location>
        <begin position="245"/>
        <end position="294"/>
    </location>
</feature>
<feature type="compositionally biased region" description="Basic and acidic residues" evidence="1">
    <location>
        <begin position="284"/>
        <end position="294"/>
    </location>
</feature>
<dbReference type="GO" id="GO:2000300">
    <property type="term" value="P:regulation of synaptic vesicle exocytosis"/>
    <property type="evidence" value="ECO:0000318"/>
    <property type="project" value="GO_Central"/>
</dbReference>
<feature type="compositionally biased region" description="Polar residues" evidence="1">
    <location>
        <begin position="254"/>
        <end position="264"/>
    </location>
</feature>
<protein>
    <submittedName>
        <fullName evidence="2">Protein CBG25086</fullName>
    </submittedName>
</protein>
<accession>A8WM29</accession>
<dbReference type="GeneID" id="8590708"/>
<dbReference type="GO" id="GO:0016192">
    <property type="term" value="P:vesicle-mediated transport"/>
    <property type="evidence" value="ECO:0000318"/>
    <property type="project" value="GO_Central"/>
</dbReference>
<dbReference type="KEGG" id="cbr:CBG_25086"/>
<feature type="region of interest" description="Disordered" evidence="1">
    <location>
        <begin position="53"/>
        <end position="94"/>
    </location>
</feature>
<reference evidence="2 3" key="2">
    <citation type="journal article" date="2011" name="PLoS Genet.">
        <title>Caenorhabditis briggsae recombinant inbred line genotypes reveal inter-strain incompatibility and the evolution of recombination.</title>
        <authorList>
            <person name="Ross J.A."/>
            <person name="Koboldt D.C."/>
            <person name="Staisch J.E."/>
            <person name="Chamberlin H.M."/>
            <person name="Gupta B.P."/>
            <person name="Miller R.D."/>
            <person name="Baird S.E."/>
            <person name="Haag E.S."/>
        </authorList>
    </citation>
    <scope>NUCLEOTIDE SEQUENCE [LARGE SCALE GENOMIC DNA]</scope>
    <source>
        <strain evidence="2 3">AF16</strain>
    </source>
</reference>
<feature type="compositionally biased region" description="Polar residues" evidence="1">
    <location>
        <begin position="159"/>
        <end position="169"/>
    </location>
</feature>
<evidence type="ECO:0000256" key="1">
    <source>
        <dbReference type="SAM" id="MobiDB-lite"/>
    </source>
</evidence>
<dbReference type="PANTHER" id="PTHR10024:SF370">
    <property type="entry name" value="PROTEIN CLARINET"/>
    <property type="match status" value="1"/>
</dbReference>
<reference evidence="2 3" key="1">
    <citation type="journal article" date="2003" name="PLoS Biol.">
        <title>The genome sequence of Caenorhabditis briggsae: a platform for comparative genomics.</title>
        <authorList>
            <person name="Stein L.D."/>
            <person name="Bao Z."/>
            <person name="Blasiar D."/>
            <person name="Blumenthal T."/>
            <person name="Brent M.R."/>
            <person name="Chen N."/>
            <person name="Chinwalla A."/>
            <person name="Clarke L."/>
            <person name="Clee C."/>
            <person name="Coghlan A."/>
            <person name="Coulson A."/>
            <person name="D'Eustachio P."/>
            <person name="Fitch D.H."/>
            <person name="Fulton L.A."/>
            <person name="Fulton R.E."/>
            <person name="Griffiths-Jones S."/>
            <person name="Harris T.W."/>
            <person name="Hillier L.W."/>
            <person name="Kamath R."/>
            <person name="Kuwabara P.E."/>
            <person name="Mardis E.R."/>
            <person name="Marra M.A."/>
            <person name="Miner T.L."/>
            <person name="Minx P."/>
            <person name="Mullikin J.C."/>
            <person name="Plumb R.W."/>
            <person name="Rogers J."/>
            <person name="Schein J.E."/>
            <person name="Sohrmann M."/>
            <person name="Spieth J."/>
            <person name="Stajich J.E."/>
            <person name="Wei C."/>
            <person name="Willey D."/>
            <person name="Wilson R.K."/>
            <person name="Durbin R."/>
            <person name="Waterston R.H."/>
        </authorList>
    </citation>
    <scope>NUCLEOTIDE SEQUENCE [LARGE SCALE GENOMIC DNA]</scope>
    <source>
        <strain evidence="2 3">AF16</strain>
    </source>
</reference>
<dbReference type="GO" id="GO:0070382">
    <property type="term" value="C:exocytic vesicle"/>
    <property type="evidence" value="ECO:0000318"/>
    <property type="project" value="GO_Central"/>
</dbReference>
<dbReference type="GO" id="GO:0005886">
    <property type="term" value="C:plasma membrane"/>
    <property type="evidence" value="ECO:0000318"/>
    <property type="project" value="GO_Central"/>
</dbReference>
<evidence type="ECO:0000313" key="4">
    <source>
        <dbReference type="WormBase" id="CBG25086"/>
    </source>
</evidence>
<dbReference type="GO" id="GO:0000149">
    <property type="term" value="F:SNARE binding"/>
    <property type="evidence" value="ECO:0000318"/>
    <property type="project" value="GO_Central"/>
</dbReference>
<evidence type="ECO:0000313" key="3">
    <source>
        <dbReference type="Proteomes" id="UP000008549"/>
    </source>
</evidence>
<dbReference type="GO" id="GO:0099502">
    <property type="term" value="P:calcium-dependent activation of synaptic vesicle fusion"/>
    <property type="evidence" value="ECO:0000318"/>
    <property type="project" value="GO_Central"/>
</dbReference>
<dbReference type="Proteomes" id="UP000008549">
    <property type="component" value="Unassembled WGS sequence"/>
</dbReference>
<keyword evidence="3" id="KW-1185">Reference proteome</keyword>
<dbReference type="GO" id="GO:0017158">
    <property type="term" value="P:regulation of calcium ion-dependent exocytosis"/>
    <property type="evidence" value="ECO:0000318"/>
    <property type="project" value="GO_Central"/>
</dbReference>
<dbReference type="PANTHER" id="PTHR10024">
    <property type="entry name" value="SYNAPTOTAGMIN"/>
    <property type="match status" value="1"/>
</dbReference>
<feature type="region of interest" description="Disordered" evidence="1">
    <location>
        <begin position="364"/>
        <end position="388"/>
    </location>
</feature>
<organism evidence="2 3">
    <name type="scientific">Caenorhabditis briggsae</name>
    <dbReference type="NCBI Taxonomy" id="6238"/>
    <lineage>
        <taxon>Eukaryota</taxon>
        <taxon>Metazoa</taxon>
        <taxon>Ecdysozoa</taxon>
        <taxon>Nematoda</taxon>
        <taxon>Chromadorea</taxon>
        <taxon>Rhabditida</taxon>
        <taxon>Rhabditina</taxon>
        <taxon>Rhabditomorpha</taxon>
        <taxon>Rhabditoidea</taxon>
        <taxon>Rhabditidae</taxon>
        <taxon>Peloderinae</taxon>
        <taxon>Caenorhabditis</taxon>
    </lineage>
</organism>
<dbReference type="STRING" id="6238.A8WM29"/>
<dbReference type="GO" id="GO:0061891">
    <property type="term" value="F:calcium ion sensor activity"/>
    <property type="evidence" value="ECO:0000318"/>
    <property type="project" value="GO_Central"/>
</dbReference>
<dbReference type="HOGENOM" id="CLU_649305_0_0_1"/>
<name>A8WM29_CAEBR</name>